<reference evidence="1" key="1">
    <citation type="submission" date="2022-10" db="EMBL/GenBank/DDBJ databases">
        <authorList>
            <person name="Chen Y."/>
            <person name="Dougan E. K."/>
            <person name="Chan C."/>
            <person name="Rhodes N."/>
            <person name="Thang M."/>
        </authorList>
    </citation>
    <scope>NUCLEOTIDE SEQUENCE</scope>
</reference>
<dbReference type="EMBL" id="CAMXCT020006335">
    <property type="protein sequence ID" value="CAL1167794.1"/>
    <property type="molecule type" value="Genomic_DNA"/>
</dbReference>
<dbReference type="EMBL" id="CAMXCT010006335">
    <property type="protein sequence ID" value="CAI4014419.1"/>
    <property type="molecule type" value="Genomic_DNA"/>
</dbReference>
<keyword evidence="3" id="KW-1185">Reference proteome</keyword>
<reference evidence="2 3" key="2">
    <citation type="submission" date="2024-05" db="EMBL/GenBank/DDBJ databases">
        <authorList>
            <person name="Chen Y."/>
            <person name="Shah S."/>
            <person name="Dougan E. K."/>
            <person name="Thang M."/>
            <person name="Chan C."/>
        </authorList>
    </citation>
    <scope>NUCLEOTIDE SEQUENCE [LARGE SCALE GENOMIC DNA]</scope>
</reference>
<protein>
    <submittedName>
        <fullName evidence="2">PPM-type phosphatase domain-containing protein</fullName>
    </submittedName>
</protein>
<evidence type="ECO:0000313" key="3">
    <source>
        <dbReference type="Proteomes" id="UP001152797"/>
    </source>
</evidence>
<evidence type="ECO:0000313" key="1">
    <source>
        <dbReference type="EMBL" id="CAI4014419.1"/>
    </source>
</evidence>
<organism evidence="1">
    <name type="scientific">Cladocopium goreaui</name>
    <dbReference type="NCBI Taxonomy" id="2562237"/>
    <lineage>
        <taxon>Eukaryota</taxon>
        <taxon>Sar</taxon>
        <taxon>Alveolata</taxon>
        <taxon>Dinophyceae</taxon>
        <taxon>Suessiales</taxon>
        <taxon>Symbiodiniaceae</taxon>
        <taxon>Cladocopium</taxon>
    </lineage>
</organism>
<dbReference type="Proteomes" id="UP001152797">
    <property type="component" value="Unassembled WGS sequence"/>
</dbReference>
<dbReference type="AlphaFoldDB" id="A0A9P1DS24"/>
<sequence length="729" mass="80363">MGKKLRTDTEGAKYFGEKADSNHGQANHKDAGTVCGRLERPSFSIFKTVEAECLKFVGTPSFNPVPFLDASSAEIYMRPLELSLSPAAYQGPVPFVQVHCSKEEKMKLYSLLDSCKRLGLHRESEVRTKFSNGLFSVVKSLDRDRLILDSRPANLLERGEQRWIKSLASAESLCKLVIHDWHACHVGMCLKSELVEANQLLTLSGPLPRADNKVGIIIDDFVVLSTVKDGETEPSRGANLSGKVEELYKEVGLIPHPEKAFRDEERSTFWGADFDGKRGLIRGSLKRAIPLAWILLRVAELGVCSVELLQTLSGSLVSLMLFRRRMLSLLDMFFAATRGRNGNDVVQLSKRLVSEMLVCATLLPLAVTNLRAEVSGLLAPADAWMRSHSLLPAAAELPDPSQTFSANPLWSVLARVCLRKKTMETPDWFLASCTGDFSGLDSWLEAQGIGDYQLTGLPPVSELTQRVFESFPSAEISSGSEMGHTAQNNDVQPVSEVQTGFEKGSNAPNGGVYNKPACLSSSAFQLRTDCATEVSNRAPGQLAFCSGAGLGEDWRFTGRRGVLSSANSKLVQHLLRQFKKEQVVFGADETWPPCTAGFLDMFSGEKGVAKEFARETGCWVLTFDIEHDASEDLSNKVLQRQIERLFALDVFHGWGAAPVCQSFSVAVTPAIRSPEHPYGKPDVSDRAREKLEMGNLFASWLLSRMTLSLCLDLVFWVENPDLSWMLSKA</sequence>
<accession>A0A9P1DS24</accession>
<gene>
    <name evidence="1" type="ORF">C1SCF055_LOCUS39325</name>
</gene>
<name>A0A9P1DS24_9DINO</name>
<dbReference type="OrthoDB" id="439779at2759"/>
<evidence type="ECO:0000313" key="2">
    <source>
        <dbReference type="EMBL" id="CAL4801731.1"/>
    </source>
</evidence>
<proteinExistence type="predicted"/>
<comment type="caution">
    <text evidence="1">The sequence shown here is derived from an EMBL/GenBank/DDBJ whole genome shotgun (WGS) entry which is preliminary data.</text>
</comment>
<dbReference type="EMBL" id="CAMXCT030006335">
    <property type="protein sequence ID" value="CAL4801731.1"/>
    <property type="molecule type" value="Genomic_DNA"/>
</dbReference>